<dbReference type="Proteomes" id="UP000076532">
    <property type="component" value="Unassembled WGS sequence"/>
</dbReference>
<comment type="subcellular location">
    <subcellularLocation>
        <location evidence="1">Golgi apparatus membrane</location>
        <topology evidence="1">Single-pass type II membrane protein</topology>
    </subcellularLocation>
</comment>
<accession>A0A166W5G6</accession>
<evidence type="ECO:0000256" key="11">
    <source>
        <dbReference type="ARBA" id="ARBA00023136"/>
    </source>
</evidence>
<sequence length="464" mass="51872">MSSRGRLTIASLLVVCVVAGAWLSLNGMAIYPEERSASETEANAEHLCPTISPCPPQPTCPGYFVPARVSDTVFPEKGVSQNPWISDNTRKLRALYRCLEDRSCGENQAKVVILGSYHFQGARMGWKGGEDIWAQSVMSALEKLGYTYIHSLNMERTIQLYQTIPHLVAAILVEPEYTFSCFEDKENCLLSDINPDGIPAWKLFSFFFWAMKNNPLGASWTLVPEDYSKLHSDWDKSTYIGYSIEAACHARSFVPHNERKKQAYVMTKHLRFFSSGPDSAWSADLWEAATEATGIQFVVGTGDHNNGDADGATLPAGLTDYGQLDQPAFLEHVSHSQVLIGVGQPATSPTPYEALCLGIPFINPIMQWDHEHPSDKSKWTAQHWMLSIEGPPYVYNVFANDREGFISAIRDAASTPIDSYVPEWMRTTAVEERVNNFMRRDWKSEAAALLDRRKNGEEGPLFVV</sequence>
<dbReference type="EC" id="2.4.1.155" evidence="4"/>
<evidence type="ECO:0000313" key="15">
    <source>
        <dbReference type="EMBL" id="KZP33395.1"/>
    </source>
</evidence>
<dbReference type="GO" id="GO:0006487">
    <property type="term" value="P:protein N-linked glycosylation"/>
    <property type="evidence" value="ECO:0007669"/>
    <property type="project" value="TreeGrafter"/>
</dbReference>
<evidence type="ECO:0000256" key="1">
    <source>
        <dbReference type="ARBA" id="ARBA00004323"/>
    </source>
</evidence>
<dbReference type="InterPro" id="IPR026116">
    <property type="entry name" value="GT18_cat"/>
</dbReference>
<keyword evidence="16" id="KW-1185">Reference proteome</keyword>
<keyword evidence="6" id="KW-0808">Transferase</keyword>
<evidence type="ECO:0000313" key="16">
    <source>
        <dbReference type="Proteomes" id="UP000076532"/>
    </source>
</evidence>
<comment type="catalytic activity">
    <reaction evidence="13">
        <text>N(4)-{beta-D-GlcNAc-(1-&gt;2)-[beta-D-GlcNAc-(1-&gt;4)]-alpha-D-Man-(1-&gt;3)-[beta-D-GlcNAc-(1-&gt;2)-alpha-D-Man-(1-&gt;6)]-beta-D-Man-(1-&gt;4)-beta-D-GlcNAc-(1-&gt;4)-beta-D-GlcNAc}-L-asparaginyl-[protein] + UDP-N-acetyl-alpha-D-glucosamine = N(4)-{beta-D-GlcNAc-(1-&gt;2)-[beta-D-GlcNAc-(1-&gt;4)]-alpha-D-Man-(1-&gt;3)-[beta-D-GlcNAc-(1-&gt;2)-[beta-D-GlcNAc-(1-&gt;6)]-alpha-D-Man-(1-&gt;6)]-beta-D-Man-(1-&gt;4)-beta-D-GlcNAc-(1-&gt;4)-beta-D-GlcNAc}-L-asparaginyl-[protein] + UDP + H(+)</text>
        <dbReference type="Rhea" id="RHEA:16921"/>
        <dbReference type="Rhea" id="RHEA-COMP:14374"/>
        <dbReference type="Rhea" id="RHEA-COMP:14377"/>
        <dbReference type="ChEBI" id="CHEBI:15378"/>
        <dbReference type="ChEBI" id="CHEBI:57705"/>
        <dbReference type="ChEBI" id="CHEBI:58223"/>
        <dbReference type="ChEBI" id="CHEBI:139507"/>
        <dbReference type="ChEBI" id="CHEBI:139510"/>
        <dbReference type="EC" id="2.4.1.155"/>
    </reaction>
</comment>
<dbReference type="AlphaFoldDB" id="A0A166W5G6"/>
<dbReference type="OrthoDB" id="2113294at2759"/>
<proteinExistence type="inferred from homology"/>
<keyword evidence="8" id="KW-0735">Signal-anchor</keyword>
<evidence type="ECO:0000256" key="10">
    <source>
        <dbReference type="ARBA" id="ARBA00023034"/>
    </source>
</evidence>
<keyword evidence="7" id="KW-0812">Transmembrane</keyword>
<dbReference type="STRING" id="436010.A0A166W5G6"/>
<gene>
    <name evidence="15" type="ORF">FIBSPDRAFT_1035980</name>
</gene>
<dbReference type="EMBL" id="KV417482">
    <property type="protein sequence ID" value="KZP33395.1"/>
    <property type="molecule type" value="Genomic_DNA"/>
</dbReference>
<evidence type="ECO:0000256" key="12">
    <source>
        <dbReference type="ARBA" id="ARBA00023180"/>
    </source>
</evidence>
<dbReference type="GO" id="GO:0000139">
    <property type="term" value="C:Golgi membrane"/>
    <property type="evidence" value="ECO:0007669"/>
    <property type="project" value="UniProtKB-SubCell"/>
</dbReference>
<dbReference type="InterPro" id="IPR052105">
    <property type="entry name" value="MGAT5_Glycosyltransferase"/>
</dbReference>
<keyword evidence="11" id="KW-0472">Membrane</keyword>
<dbReference type="PANTHER" id="PTHR15075:SF2">
    <property type="entry name" value="ALPHA-1,6-MANNOSYLGLYCOPROTEIN 6-BETA-N-ACETYLGLUCOSAMINYLTRANSFERASE"/>
    <property type="match status" value="1"/>
</dbReference>
<evidence type="ECO:0000259" key="14">
    <source>
        <dbReference type="Pfam" id="PF15024"/>
    </source>
</evidence>
<dbReference type="UniPathway" id="UPA00378"/>
<dbReference type="Pfam" id="PF15024">
    <property type="entry name" value="Glyco_transf_18"/>
    <property type="match status" value="1"/>
</dbReference>
<evidence type="ECO:0000256" key="6">
    <source>
        <dbReference type="ARBA" id="ARBA00022679"/>
    </source>
</evidence>
<keyword evidence="10" id="KW-0333">Golgi apparatus</keyword>
<keyword evidence="9" id="KW-1133">Transmembrane helix</keyword>
<comment type="similarity">
    <text evidence="3">Belongs to the glycosyltransferase 18 family.</text>
</comment>
<protein>
    <recommendedName>
        <fullName evidence="4">alpha-1,6-mannosyl-glycoprotein 6-beta-N-acetylglucosaminyltransferase</fullName>
        <ecNumber evidence="4">2.4.1.155</ecNumber>
    </recommendedName>
</protein>
<dbReference type="GO" id="GO:0030144">
    <property type="term" value="F:alpha-1,6-mannosylglycoprotein 6-beta-N-acetylglucosaminyltransferase activity"/>
    <property type="evidence" value="ECO:0007669"/>
    <property type="project" value="UniProtKB-EC"/>
</dbReference>
<evidence type="ECO:0000256" key="5">
    <source>
        <dbReference type="ARBA" id="ARBA00022676"/>
    </source>
</evidence>
<dbReference type="PANTHER" id="PTHR15075">
    <property type="entry name" value="ALPHA-MANNOSIDE BETA-1,6-N-ACETYLGLUCOSAMINYLTRANSFERASE"/>
    <property type="match status" value="1"/>
</dbReference>
<feature type="domain" description="Glycosyltransferase family 18 catalytic" evidence="14">
    <location>
        <begin position="206"/>
        <end position="440"/>
    </location>
</feature>
<keyword evidence="5" id="KW-0328">Glycosyltransferase</keyword>
<evidence type="ECO:0000256" key="3">
    <source>
        <dbReference type="ARBA" id="ARBA00007477"/>
    </source>
</evidence>
<evidence type="ECO:0000256" key="8">
    <source>
        <dbReference type="ARBA" id="ARBA00022968"/>
    </source>
</evidence>
<evidence type="ECO:0000256" key="2">
    <source>
        <dbReference type="ARBA" id="ARBA00004922"/>
    </source>
</evidence>
<reference evidence="15 16" key="1">
    <citation type="journal article" date="2016" name="Mol. Biol. Evol.">
        <title>Comparative Genomics of Early-Diverging Mushroom-Forming Fungi Provides Insights into the Origins of Lignocellulose Decay Capabilities.</title>
        <authorList>
            <person name="Nagy L.G."/>
            <person name="Riley R."/>
            <person name="Tritt A."/>
            <person name="Adam C."/>
            <person name="Daum C."/>
            <person name="Floudas D."/>
            <person name="Sun H."/>
            <person name="Yadav J.S."/>
            <person name="Pangilinan J."/>
            <person name="Larsson K.H."/>
            <person name="Matsuura K."/>
            <person name="Barry K."/>
            <person name="Labutti K."/>
            <person name="Kuo R."/>
            <person name="Ohm R.A."/>
            <person name="Bhattacharya S.S."/>
            <person name="Shirouzu T."/>
            <person name="Yoshinaga Y."/>
            <person name="Martin F.M."/>
            <person name="Grigoriev I.V."/>
            <person name="Hibbett D.S."/>
        </authorList>
    </citation>
    <scope>NUCLEOTIDE SEQUENCE [LARGE SCALE GENOMIC DNA]</scope>
    <source>
        <strain evidence="15 16">CBS 109695</strain>
    </source>
</reference>
<keyword evidence="12" id="KW-0325">Glycoprotein</keyword>
<comment type="pathway">
    <text evidence="2">Protein modification; protein glycosylation.</text>
</comment>
<evidence type="ECO:0000256" key="9">
    <source>
        <dbReference type="ARBA" id="ARBA00022989"/>
    </source>
</evidence>
<name>A0A166W5G6_9AGAM</name>
<evidence type="ECO:0000256" key="7">
    <source>
        <dbReference type="ARBA" id="ARBA00022692"/>
    </source>
</evidence>
<organism evidence="15 16">
    <name type="scientific">Athelia psychrophila</name>
    <dbReference type="NCBI Taxonomy" id="1759441"/>
    <lineage>
        <taxon>Eukaryota</taxon>
        <taxon>Fungi</taxon>
        <taxon>Dikarya</taxon>
        <taxon>Basidiomycota</taxon>
        <taxon>Agaricomycotina</taxon>
        <taxon>Agaricomycetes</taxon>
        <taxon>Agaricomycetidae</taxon>
        <taxon>Atheliales</taxon>
        <taxon>Atheliaceae</taxon>
        <taxon>Athelia</taxon>
    </lineage>
</organism>
<evidence type="ECO:0000256" key="13">
    <source>
        <dbReference type="ARBA" id="ARBA00048243"/>
    </source>
</evidence>
<evidence type="ECO:0000256" key="4">
    <source>
        <dbReference type="ARBA" id="ARBA00012671"/>
    </source>
</evidence>